<organism evidence="1 2">
    <name type="scientific">Goodea atripinnis</name>
    <dbReference type="NCBI Taxonomy" id="208336"/>
    <lineage>
        <taxon>Eukaryota</taxon>
        <taxon>Metazoa</taxon>
        <taxon>Chordata</taxon>
        <taxon>Craniata</taxon>
        <taxon>Vertebrata</taxon>
        <taxon>Euteleostomi</taxon>
        <taxon>Actinopterygii</taxon>
        <taxon>Neopterygii</taxon>
        <taxon>Teleostei</taxon>
        <taxon>Neoteleostei</taxon>
        <taxon>Acanthomorphata</taxon>
        <taxon>Ovalentaria</taxon>
        <taxon>Atherinomorphae</taxon>
        <taxon>Cyprinodontiformes</taxon>
        <taxon>Goodeidae</taxon>
        <taxon>Goodea</taxon>
    </lineage>
</organism>
<reference evidence="1 2" key="1">
    <citation type="submission" date="2021-06" db="EMBL/GenBank/DDBJ databases">
        <authorList>
            <person name="Palmer J.M."/>
        </authorList>
    </citation>
    <scope>NUCLEOTIDE SEQUENCE [LARGE SCALE GENOMIC DNA]</scope>
    <source>
        <strain evidence="1 2">GA_2019</strain>
        <tissue evidence="1">Muscle</tissue>
    </source>
</reference>
<evidence type="ECO:0000313" key="1">
    <source>
        <dbReference type="EMBL" id="MEQ2168813.1"/>
    </source>
</evidence>
<evidence type="ECO:0000313" key="2">
    <source>
        <dbReference type="Proteomes" id="UP001476798"/>
    </source>
</evidence>
<accession>A0ABV0NBS2</accession>
<name>A0ABV0NBS2_9TELE</name>
<keyword evidence="2" id="KW-1185">Reference proteome</keyword>
<comment type="caution">
    <text evidence="1">The sequence shown here is derived from an EMBL/GenBank/DDBJ whole genome shotgun (WGS) entry which is preliminary data.</text>
</comment>
<dbReference type="EMBL" id="JAHRIO010031585">
    <property type="protein sequence ID" value="MEQ2168813.1"/>
    <property type="molecule type" value="Genomic_DNA"/>
</dbReference>
<dbReference type="Proteomes" id="UP001476798">
    <property type="component" value="Unassembled WGS sequence"/>
</dbReference>
<protein>
    <submittedName>
        <fullName evidence="1">Uncharacterized protein</fullName>
    </submittedName>
</protein>
<gene>
    <name evidence="1" type="ORF">GOODEAATRI_018642</name>
</gene>
<proteinExistence type="predicted"/>
<sequence>PSEGYGGEQGALRVAGSLQTLQRSGLRAAGHHRLQSVVQDVNHPKGALLGRRAGAGHLAAFRRAHSGCVLPHHVGDLCALPLIHGATLGSETAVYLLLSPPFLSLSALSSAGSPVEHLSWPRRSVSGVVLLHLRLIYSHRLFRTRTPASSRLDPTR</sequence>
<feature type="non-terminal residue" evidence="1">
    <location>
        <position position="1"/>
    </location>
</feature>